<dbReference type="EMBL" id="JACGXL010000005">
    <property type="protein sequence ID" value="MBA8888799.1"/>
    <property type="molecule type" value="Genomic_DNA"/>
</dbReference>
<sequence length="407" mass="45008">MDLKSGYPFWTVRSGLIGSFPALDRPIECDVAIVGAGLGGALIGRRLQLDGHRVVLIDRREVGWGSTAATTALLQYELDTEMRDLAARHGSDAAKVAYRSCAAALDVLCSEMARFRGIGFRRARSLYFASRESHRDRLRSEWQRRRDAGLRADWLEHDALHRRFGIDAAAAILTRPAAQLDPYRSCHALLRAIVRSGGRVFDRTTMTGFAVRARGVRVDTDRGASVRARHLVVAGGYESQCWLDARVACNRSSYAFVTDPRADLARLRGMLAWETARPYLYLRVTDDDRVLVGGADDRSDVPAVRDARVAAKANRLARDAGRRLGTVIEPAWAWAGTFAETEDGLPFFDAHAQHGPRVLFALAYGGNGIAYARLGADVIAARLRRRAHPCDRLVSFARFDRHARAPA</sequence>
<organism evidence="3 4">
    <name type="scientific">Dokdonella fugitiva</name>
    <dbReference type="NCBI Taxonomy" id="328517"/>
    <lineage>
        <taxon>Bacteria</taxon>
        <taxon>Pseudomonadati</taxon>
        <taxon>Pseudomonadota</taxon>
        <taxon>Gammaproteobacteria</taxon>
        <taxon>Lysobacterales</taxon>
        <taxon>Rhodanobacteraceae</taxon>
        <taxon>Dokdonella</taxon>
    </lineage>
</organism>
<dbReference type="RefSeq" id="WP_182531848.1">
    <property type="nucleotide sequence ID" value="NZ_JACGXL010000005.1"/>
</dbReference>
<evidence type="ECO:0000313" key="3">
    <source>
        <dbReference type="EMBL" id="MBA8888799.1"/>
    </source>
</evidence>
<proteinExistence type="predicted"/>
<protein>
    <submittedName>
        <fullName evidence="3">Glycine/D-amino acid oxidase-like deaminating enzyme</fullName>
    </submittedName>
</protein>
<feature type="domain" description="FAD dependent oxidoreductase" evidence="2">
    <location>
        <begin position="30"/>
        <end position="382"/>
    </location>
</feature>
<dbReference type="Gene3D" id="3.50.50.60">
    <property type="entry name" value="FAD/NAD(P)-binding domain"/>
    <property type="match status" value="1"/>
</dbReference>
<dbReference type="GO" id="GO:0005737">
    <property type="term" value="C:cytoplasm"/>
    <property type="evidence" value="ECO:0007669"/>
    <property type="project" value="TreeGrafter"/>
</dbReference>
<dbReference type="GO" id="GO:0016491">
    <property type="term" value="F:oxidoreductase activity"/>
    <property type="evidence" value="ECO:0007669"/>
    <property type="project" value="UniProtKB-KW"/>
</dbReference>
<keyword evidence="4" id="KW-1185">Reference proteome</keyword>
<gene>
    <name evidence="3" type="ORF">FHW12_003035</name>
</gene>
<comment type="caution">
    <text evidence="3">The sequence shown here is derived from an EMBL/GenBank/DDBJ whole genome shotgun (WGS) entry which is preliminary data.</text>
</comment>
<evidence type="ECO:0000256" key="1">
    <source>
        <dbReference type="ARBA" id="ARBA00023002"/>
    </source>
</evidence>
<dbReference type="PANTHER" id="PTHR13847">
    <property type="entry name" value="SARCOSINE DEHYDROGENASE-RELATED"/>
    <property type="match status" value="1"/>
</dbReference>
<keyword evidence="1" id="KW-0560">Oxidoreductase</keyword>
<evidence type="ECO:0000313" key="4">
    <source>
        <dbReference type="Proteomes" id="UP000550401"/>
    </source>
</evidence>
<dbReference type="AlphaFoldDB" id="A0A839F4Q5"/>
<dbReference type="InterPro" id="IPR036188">
    <property type="entry name" value="FAD/NAD-bd_sf"/>
</dbReference>
<evidence type="ECO:0000259" key="2">
    <source>
        <dbReference type="Pfam" id="PF01266"/>
    </source>
</evidence>
<dbReference type="SUPFAM" id="SSF51905">
    <property type="entry name" value="FAD/NAD(P)-binding domain"/>
    <property type="match status" value="1"/>
</dbReference>
<accession>A0A839F4Q5</accession>
<dbReference type="Pfam" id="PF01266">
    <property type="entry name" value="DAO"/>
    <property type="match status" value="1"/>
</dbReference>
<dbReference type="InterPro" id="IPR006076">
    <property type="entry name" value="FAD-dep_OxRdtase"/>
</dbReference>
<dbReference type="Gene3D" id="3.30.9.10">
    <property type="entry name" value="D-Amino Acid Oxidase, subunit A, domain 2"/>
    <property type="match status" value="1"/>
</dbReference>
<dbReference type="Proteomes" id="UP000550401">
    <property type="component" value="Unassembled WGS sequence"/>
</dbReference>
<reference evidence="3 4" key="1">
    <citation type="submission" date="2020-07" db="EMBL/GenBank/DDBJ databases">
        <title>Genomic Encyclopedia of Type Strains, Phase IV (KMG-V): Genome sequencing to study the core and pangenomes of soil and plant-associated prokaryotes.</title>
        <authorList>
            <person name="Whitman W."/>
        </authorList>
    </citation>
    <scope>NUCLEOTIDE SEQUENCE [LARGE SCALE GENOMIC DNA]</scope>
    <source>
        <strain evidence="3 4">RH2WT43</strain>
    </source>
</reference>
<dbReference type="PANTHER" id="PTHR13847:SF201">
    <property type="entry name" value="PUTATIBE OXIDOREDUCTASE"/>
    <property type="match status" value="1"/>
</dbReference>
<name>A0A839F4Q5_9GAMM</name>